<feature type="non-terminal residue" evidence="1">
    <location>
        <position position="68"/>
    </location>
</feature>
<keyword evidence="2" id="KW-1185">Reference proteome</keyword>
<feature type="non-terminal residue" evidence="1">
    <location>
        <position position="1"/>
    </location>
</feature>
<accession>A0A8J2JBC4</accession>
<evidence type="ECO:0000313" key="2">
    <source>
        <dbReference type="Proteomes" id="UP000708208"/>
    </source>
</evidence>
<sequence length="68" mass="8135">FFRTYVLSDLKTLREVLSDSIHNDKPYNEIFRVLRDGFHGVVSSSGQEWVEQRRFTLRHLRDFGFGKM</sequence>
<dbReference type="OrthoDB" id="1055148at2759"/>
<dbReference type="AlphaFoldDB" id="A0A8J2JBC4"/>
<reference evidence="1" key="1">
    <citation type="submission" date="2021-06" db="EMBL/GenBank/DDBJ databases">
        <authorList>
            <person name="Hodson N. C."/>
            <person name="Mongue J. A."/>
            <person name="Jaron S. K."/>
        </authorList>
    </citation>
    <scope>NUCLEOTIDE SEQUENCE</scope>
</reference>
<protein>
    <recommendedName>
        <fullName evidence="3">Cytochrome P450</fullName>
    </recommendedName>
</protein>
<evidence type="ECO:0008006" key="3">
    <source>
        <dbReference type="Google" id="ProtNLM"/>
    </source>
</evidence>
<name>A0A8J2JBC4_9HEXA</name>
<dbReference type="Proteomes" id="UP000708208">
    <property type="component" value="Unassembled WGS sequence"/>
</dbReference>
<gene>
    <name evidence="1" type="ORF">AFUS01_LOCUS5220</name>
</gene>
<organism evidence="1 2">
    <name type="scientific">Allacma fusca</name>
    <dbReference type="NCBI Taxonomy" id="39272"/>
    <lineage>
        <taxon>Eukaryota</taxon>
        <taxon>Metazoa</taxon>
        <taxon>Ecdysozoa</taxon>
        <taxon>Arthropoda</taxon>
        <taxon>Hexapoda</taxon>
        <taxon>Collembola</taxon>
        <taxon>Symphypleona</taxon>
        <taxon>Sminthuridae</taxon>
        <taxon>Allacma</taxon>
    </lineage>
</organism>
<dbReference type="EMBL" id="CAJVCH010033034">
    <property type="protein sequence ID" value="CAG7713296.1"/>
    <property type="molecule type" value="Genomic_DNA"/>
</dbReference>
<proteinExistence type="predicted"/>
<evidence type="ECO:0000313" key="1">
    <source>
        <dbReference type="EMBL" id="CAG7713296.1"/>
    </source>
</evidence>
<comment type="caution">
    <text evidence="1">The sequence shown here is derived from an EMBL/GenBank/DDBJ whole genome shotgun (WGS) entry which is preliminary data.</text>
</comment>